<proteinExistence type="predicted"/>
<organism evidence="2 4">
    <name type="scientific">Geotoga petraea</name>
    <dbReference type="NCBI Taxonomy" id="28234"/>
    <lineage>
        <taxon>Bacteria</taxon>
        <taxon>Thermotogati</taxon>
        <taxon>Thermotogota</taxon>
        <taxon>Thermotogae</taxon>
        <taxon>Petrotogales</taxon>
        <taxon>Petrotogaceae</taxon>
        <taxon>Geotoga</taxon>
    </lineage>
</organism>
<dbReference type="SUPFAM" id="SSF51338">
    <property type="entry name" value="Composite domain of metallo-dependent hydrolases"/>
    <property type="match status" value="1"/>
</dbReference>
<dbReference type="SUPFAM" id="SSF51556">
    <property type="entry name" value="Metallo-dependent hydrolases"/>
    <property type="match status" value="1"/>
</dbReference>
<gene>
    <name evidence="3" type="ORF">E4650_02905</name>
    <name evidence="2" type="ORF">SAMN04488588_0322</name>
</gene>
<sequence>MILKNCTLLTGAIGEVIENGAVYVQDGKVIDVGSAEKILEKYGVEEKNIRDLNKKILLPGLTNPYTSYYINELNLNSKLRDSNLPPYEKFSKIVNFALNKSDETELFKDIMTLGSFKSLINGVTSSIVSLPYSKNITYVKEIAEQIGVRVKPSPILLTENGIARNIRDDILENRDIKSLTILGVWGLEKEDYDFLEKFLNDDRRLRIAIVDFQQEERYAMLKHGKELMNIIRENNLLSKKVDVIYAGNVTAEVMDYFASKGVRLIKSVRTELMEINTSPNLLDMLGRGMKVAIGSGLIDYSLFNEAKTLLITEKFNNKAKHNILYNEVERTIFMSNYQFSSEEFDLQLGQISSGKEADFTILSSRTGDYIFNTNTPFTEISFRMGNEIEVSGAVVGGEISLWDREPQKADTKEIRRIQKKINDYVRNLVI</sequence>
<dbReference type="PANTHER" id="PTHR43794">
    <property type="entry name" value="AMINOHYDROLASE SSNA-RELATED"/>
    <property type="match status" value="1"/>
</dbReference>
<keyword evidence="1" id="KW-0378">Hydrolase</keyword>
<protein>
    <submittedName>
        <fullName evidence="2">Cytosine/adenosine deaminase</fullName>
    </submittedName>
</protein>
<evidence type="ECO:0000256" key="1">
    <source>
        <dbReference type="ARBA" id="ARBA00022801"/>
    </source>
</evidence>
<reference evidence="2 4" key="1">
    <citation type="submission" date="2016-10" db="EMBL/GenBank/DDBJ databases">
        <authorList>
            <person name="de Groot N.N."/>
        </authorList>
    </citation>
    <scope>NUCLEOTIDE SEQUENCE [LARGE SCALE GENOMIC DNA]</scope>
    <source>
        <strain evidence="2 4">WG14</strain>
    </source>
</reference>
<evidence type="ECO:0000313" key="4">
    <source>
        <dbReference type="Proteomes" id="UP000199322"/>
    </source>
</evidence>
<dbReference type="Gene3D" id="3.20.20.140">
    <property type="entry name" value="Metal-dependent hydrolases"/>
    <property type="match status" value="1"/>
</dbReference>
<dbReference type="AlphaFoldDB" id="A0A1G6IBN2"/>
<dbReference type="InterPro" id="IPR011059">
    <property type="entry name" value="Metal-dep_hydrolase_composite"/>
</dbReference>
<dbReference type="RefSeq" id="WP_091402196.1">
    <property type="nucleotide sequence ID" value="NZ_FMYV01000001.1"/>
</dbReference>
<dbReference type="EMBL" id="FMYV01000001">
    <property type="protein sequence ID" value="SDC03949.1"/>
    <property type="molecule type" value="Genomic_DNA"/>
</dbReference>
<evidence type="ECO:0000313" key="2">
    <source>
        <dbReference type="EMBL" id="SDC03949.1"/>
    </source>
</evidence>
<keyword evidence="4" id="KW-1185">Reference proteome</keyword>
<dbReference type="InterPro" id="IPR032466">
    <property type="entry name" value="Metal_Hydrolase"/>
</dbReference>
<dbReference type="EMBL" id="SRME01000001">
    <property type="protein sequence ID" value="TGG89158.1"/>
    <property type="molecule type" value="Genomic_DNA"/>
</dbReference>
<accession>A0A1G6IBN2</accession>
<evidence type="ECO:0000313" key="3">
    <source>
        <dbReference type="EMBL" id="TGG89158.1"/>
    </source>
</evidence>
<dbReference type="Proteomes" id="UP000199322">
    <property type="component" value="Unassembled WGS sequence"/>
</dbReference>
<dbReference type="STRING" id="28234.SAMN04488588_0322"/>
<dbReference type="InterPro" id="IPR050287">
    <property type="entry name" value="MTA/SAH_deaminase"/>
</dbReference>
<dbReference type="Proteomes" id="UP000297288">
    <property type="component" value="Unassembled WGS sequence"/>
</dbReference>
<dbReference type="PANTHER" id="PTHR43794:SF11">
    <property type="entry name" value="AMIDOHYDROLASE-RELATED DOMAIN-CONTAINING PROTEIN"/>
    <property type="match status" value="1"/>
</dbReference>
<reference evidence="3 5" key="2">
    <citation type="submission" date="2019-04" db="EMBL/GenBank/DDBJ databases">
        <title>Draft genome sequence data and analysis of a Fermenting Bacterium, Geotoga petraea strain HO-Geo1, isolated from heavy-oil petroleum reservoir in Russia.</title>
        <authorList>
            <person name="Grouzdev D.S."/>
            <person name="Semenova E.M."/>
            <person name="Sokolova D.S."/>
            <person name="Tourova T.P."/>
            <person name="Poltaraus A.B."/>
            <person name="Nazina T.N."/>
        </authorList>
    </citation>
    <scope>NUCLEOTIDE SEQUENCE [LARGE SCALE GENOMIC DNA]</scope>
    <source>
        <strain evidence="3 5">HO-Geo1</strain>
    </source>
</reference>
<dbReference type="GO" id="GO:0016810">
    <property type="term" value="F:hydrolase activity, acting on carbon-nitrogen (but not peptide) bonds"/>
    <property type="evidence" value="ECO:0007669"/>
    <property type="project" value="InterPro"/>
</dbReference>
<name>A0A1G6IBN2_9BACT</name>
<evidence type="ECO:0000313" key="5">
    <source>
        <dbReference type="Proteomes" id="UP000297288"/>
    </source>
</evidence>
<dbReference type="Gene3D" id="2.30.40.10">
    <property type="entry name" value="Urease, subunit C, domain 1"/>
    <property type="match status" value="1"/>
</dbReference>
<dbReference type="OrthoDB" id="41314at2"/>